<comment type="caution">
    <text evidence="1">The sequence shown here is derived from an EMBL/GenBank/DDBJ whole genome shotgun (WGS) entry which is preliminary data.</text>
</comment>
<gene>
    <name evidence="1" type="ORF">PLXY2_LOCUS11670</name>
</gene>
<proteinExistence type="predicted"/>
<dbReference type="Proteomes" id="UP000653454">
    <property type="component" value="Unassembled WGS sequence"/>
</dbReference>
<evidence type="ECO:0000313" key="1">
    <source>
        <dbReference type="EMBL" id="CAG9133433.1"/>
    </source>
</evidence>
<organism evidence="1 2">
    <name type="scientific">Plutella xylostella</name>
    <name type="common">Diamondback moth</name>
    <name type="synonym">Plutella maculipennis</name>
    <dbReference type="NCBI Taxonomy" id="51655"/>
    <lineage>
        <taxon>Eukaryota</taxon>
        <taxon>Metazoa</taxon>
        <taxon>Ecdysozoa</taxon>
        <taxon>Arthropoda</taxon>
        <taxon>Hexapoda</taxon>
        <taxon>Insecta</taxon>
        <taxon>Pterygota</taxon>
        <taxon>Neoptera</taxon>
        <taxon>Endopterygota</taxon>
        <taxon>Lepidoptera</taxon>
        <taxon>Glossata</taxon>
        <taxon>Ditrysia</taxon>
        <taxon>Yponomeutoidea</taxon>
        <taxon>Plutellidae</taxon>
        <taxon>Plutella</taxon>
    </lineage>
</organism>
<keyword evidence="2" id="KW-1185">Reference proteome</keyword>
<protein>
    <submittedName>
        <fullName evidence="1">(diamondback moth) hypothetical protein</fullName>
    </submittedName>
</protein>
<dbReference type="EMBL" id="CAJHNJ030000061">
    <property type="protein sequence ID" value="CAG9133433.1"/>
    <property type="molecule type" value="Genomic_DNA"/>
</dbReference>
<name>A0A8S4FX82_PLUXY</name>
<reference evidence="1" key="1">
    <citation type="submission" date="2020-11" db="EMBL/GenBank/DDBJ databases">
        <authorList>
            <person name="Whiteford S."/>
        </authorList>
    </citation>
    <scope>NUCLEOTIDE SEQUENCE</scope>
</reference>
<accession>A0A8S4FX82</accession>
<sequence>MNETLKSPASRVGVTLPRFNPDVVELDARSWCAAAEPCAARRVEQPLQGLQGGELVVALSRAIKAFTWILQGSPASYEQRAGTEQPAACAQACCVVQALHVETRGSSRPHRQPTLHWMDTHVQLASH</sequence>
<evidence type="ECO:0000313" key="2">
    <source>
        <dbReference type="Proteomes" id="UP000653454"/>
    </source>
</evidence>
<dbReference type="AlphaFoldDB" id="A0A8S4FX82"/>